<feature type="region of interest" description="Disordered" evidence="5">
    <location>
        <begin position="534"/>
        <end position="718"/>
    </location>
</feature>
<dbReference type="SMART" id="SM00428">
    <property type="entry name" value="H3"/>
    <property type="match status" value="1"/>
</dbReference>
<dbReference type="InterPro" id="IPR022035">
    <property type="entry name" value="PCIF1_WW"/>
</dbReference>
<dbReference type="Gene3D" id="1.10.20.10">
    <property type="entry name" value="Histone, subunit A"/>
    <property type="match status" value="1"/>
</dbReference>
<evidence type="ECO:0000256" key="2">
    <source>
        <dbReference type="ARBA" id="ARBA00010343"/>
    </source>
</evidence>
<evidence type="ECO:0000313" key="9">
    <source>
        <dbReference type="Proteomes" id="UP001642484"/>
    </source>
</evidence>
<dbReference type="Pfam" id="PF12237">
    <property type="entry name" value="PCIF1_WW"/>
    <property type="match status" value="1"/>
</dbReference>
<reference evidence="8 9" key="1">
    <citation type="submission" date="2024-02" db="EMBL/GenBank/DDBJ databases">
        <authorList>
            <person name="Chen Y."/>
            <person name="Shah S."/>
            <person name="Dougan E. K."/>
            <person name="Thang M."/>
            <person name="Chan C."/>
        </authorList>
    </citation>
    <scope>NUCLEOTIDE SEQUENCE [LARGE SCALE GENOMIC DNA]</scope>
</reference>
<dbReference type="InterPro" id="IPR000164">
    <property type="entry name" value="Histone_H3/CENP-A"/>
</dbReference>
<dbReference type="Proteomes" id="UP001642484">
    <property type="component" value="Unassembled WGS sequence"/>
</dbReference>
<comment type="similarity">
    <text evidence="2">Belongs to the histone H3 family.</text>
</comment>
<evidence type="ECO:0000256" key="1">
    <source>
        <dbReference type="ARBA" id="ARBA00004123"/>
    </source>
</evidence>
<evidence type="ECO:0000259" key="7">
    <source>
        <dbReference type="Pfam" id="PF12237"/>
    </source>
</evidence>
<dbReference type="SUPFAM" id="SSF47113">
    <property type="entry name" value="Histone-fold"/>
    <property type="match status" value="1"/>
</dbReference>
<feature type="compositionally biased region" description="Basic and acidic residues" evidence="5">
    <location>
        <begin position="595"/>
        <end position="614"/>
    </location>
</feature>
<dbReference type="InterPro" id="IPR009072">
    <property type="entry name" value="Histone-fold"/>
</dbReference>
<evidence type="ECO:0000259" key="6">
    <source>
        <dbReference type="Pfam" id="PF00125"/>
    </source>
</evidence>
<evidence type="ECO:0000256" key="5">
    <source>
        <dbReference type="SAM" id="MobiDB-lite"/>
    </source>
</evidence>
<keyword evidence="3" id="KW-0238">DNA-binding</keyword>
<dbReference type="InterPro" id="IPR039881">
    <property type="entry name" value="PCIF1-like"/>
</dbReference>
<gene>
    <name evidence="8" type="ORF">CCMP2556_LOCUS3046</name>
</gene>
<dbReference type="PANTHER" id="PTHR21727:SF0">
    <property type="entry name" value="MRNA (2'-O-METHYLADENOSINE-N(6)-)-METHYLTRANSFERASE"/>
    <property type="match status" value="1"/>
</dbReference>
<name>A0ABP0HTH4_9DINO</name>
<organism evidence="8 9">
    <name type="scientific">Durusdinium trenchii</name>
    <dbReference type="NCBI Taxonomy" id="1381693"/>
    <lineage>
        <taxon>Eukaryota</taxon>
        <taxon>Sar</taxon>
        <taxon>Alveolata</taxon>
        <taxon>Dinophyceae</taxon>
        <taxon>Suessiales</taxon>
        <taxon>Symbiodiniaceae</taxon>
        <taxon>Durusdinium</taxon>
    </lineage>
</organism>
<dbReference type="Pfam" id="PF00125">
    <property type="entry name" value="Histone"/>
    <property type="match status" value="1"/>
</dbReference>
<accession>A0ABP0HTH4</accession>
<comment type="caution">
    <text evidence="8">The sequence shown here is derived from an EMBL/GenBank/DDBJ whole genome shotgun (WGS) entry which is preliminary data.</text>
</comment>
<protein>
    <recommendedName>
        <fullName evidence="10">Histone H3</fullName>
    </recommendedName>
</protein>
<keyword evidence="4" id="KW-0539">Nucleus</keyword>
<proteinExistence type="inferred from homology"/>
<keyword evidence="9" id="KW-1185">Reference proteome</keyword>
<feature type="compositionally biased region" description="Basic residues" evidence="5">
    <location>
        <begin position="1094"/>
        <end position="1114"/>
    </location>
</feature>
<dbReference type="InterPro" id="IPR007125">
    <property type="entry name" value="H2A/H2B/H3"/>
</dbReference>
<feature type="compositionally biased region" description="Basic and acidic residues" evidence="5">
    <location>
        <begin position="546"/>
        <end position="571"/>
    </location>
</feature>
<evidence type="ECO:0000313" key="8">
    <source>
        <dbReference type="EMBL" id="CAK8992901.1"/>
    </source>
</evidence>
<sequence>MVNSRKRGSIVPIEWREHEAPLRNGIALWDFSAARHGTPRPRPEEPSAEKEQRRAQLMQEFRSRYAEICHQVLGLAKPPADSIDRWLLEQLAQRGGGRDPLVPRPRIAESSRVLERELLAEVPMRCHSRVTGRLASEQLARYVKSARDWLQRLQEPSQLISEEVEALDAWLKEHGDEWKVGRKSSADCPFRRKLDELVAQEHMGLSVRFRVAAQDMAVEILKRVSDEAESMVVQLCEFKASDVYPVHLDMEGAAPKIIFREEEMKISAMHMQKLHQLYEVHQGPGDSEDWKAAFRRRLYCMLRRYVTFIGLDPAEEGSQGGNMHAAAPECVFAWLRDEMGVSAELFASPLNCFFAEYYSAFPDVDAFFGSQGSFFDLDDLPEGSYEVGPPYTEEVMELMARKLLKHLRSSAEKKQVLSFVVFVPDWGDECTALGLMSGEDFQPFRPELCKKQAYLLARGREHHYISGAARIGICGAVQFFHDSGADASRRYYDVPHGTRIYVLQTPKAAERWPFGQAKAEALLAKLGPVEEKKGTTEALKMARGRKPAEKKMAEKPKDPFAVEQEEAHTMEDVGDPSSSSKKARASGDEGEGEEPEKAELREEAPSEGKAEEAPKRRRKKEVEAEEREDPPEIRRQKKESLRQEDHSFGDPEAAVLRPEDAEPKRRREKKDRKERKEKERRSGKGKEKGKHGRKERERAEERSKGMTPSPGPFASTSPAAVASLGRFQEKAFQRDRMAEILKLMNSTECLIPKASFQRLVKSILLELQHQKRQEIDPHARFEEHHDMRMESQALFALQEAAEQYMVGLMEDANACAAHNRRITIMEKDIMLVQRRRRFTTSRAGQSRQSRARLGDGHAVAIYGAALDGEGPVEIANFTWAGVLALAASAPTDAEGLLFGTAERGATPERIEVFRLTGAPGSTVRGVQRLSRKASMVLREQKGEGMKLMGWCSLRVRKSSFGKPTLTENEVHMHQVLQKWGASLGCVVQPRLEKQGIFALDAYWLGPDQTPVQIHIKNSFSTTVDTSMELPENMLQHITLAGVLEQKADIEKSLMQELRETDTSCGEDAPGLRANQRKVIEQVLQPFLKTSERKTRNKKLKEKDRTKKKQLHAKKPAVSTMKKATENPSVGSKMTKDLPLANSKMREEEQKQKQKQKEEELAKAKAVRVEEKRKEEERALERAREEEGQKRQKEKPKDPKQPKAKGRPKRTSAAACVARAVHPVIRKTLKNTRNRSKRLWWGERVLSVSEQNSVRLLSLTASRNGSATTALSATESCDIREVLMRRLGKL</sequence>
<feature type="compositionally biased region" description="Basic and acidic residues" evidence="5">
    <location>
        <begin position="674"/>
        <end position="686"/>
    </location>
</feature>
<dbReference type="PANTHER" id="PTHR21727">
    <property type="entry name" value="PHOSPHORYLATED CTD INTERACTING FACTOR 1"/>
    <property type="match status" value="1"/>
</dbReference>
<feature type="compositionally biased region" description="Basic and acidic residues" evidence="5">
    <location>
        <begin position="694"/>
        <end position="704"/>
    </location>
</feature>
<feature type="domain" description="PCIF1 WW" evidence="7">
    <location>
        <begin position="273"/>
        <end position="442"/>
    </location>
</feature>
<evidence type="ECO:0008006" key="10">
    <source>
        <dbReference type="Google" id="ProtNLM"/>
    </source>
</evidence>
<feature type="domain" description="Core Histone H2A/H2B/H3" evidence="6">
    <location>
        <begin position="738"/>
        <end position="834"/>
    </location>
</feature>
<comment type="subcellular location">
    <subcellularLocation>
        <location evidence="1">Nucleus</location>
    </subcellularLocation>
</comment>
<evidence type="ECO:0000256" key="3">
    <source>
        <dbReference type="ARBA" id="ARBA00023125"/>
    </source>
</evidence>
<dbReference type="EMBL" id="CAXAMN010001159">
    <property type="protein sequence ID" value="CAK8992901.1"/>
    <property type="molecule type" value="Genomic_DNA"/>
</dbReference>
<feature type="region of interest" description="Disordered" evidence="5">
    <location>
        <begin position="1085"/>
        <end position="1215"/>
    </location>
</feature>
<feature type="compositionally biased region" description="Basic and acidic residues" evidence="5">
    <location>
        <begin position="1143"/>
        <end position="1200"/>
    </location>
</feature>
<feature type="compositionally biased region" description="Basic and acidic residues" evidence="5">
    <location>
        <begin position="630"/>
        <end position="649"/>
    </location>
</feature>
<evidence type="ECO:0000256" key="4">
    <source>
        <dbReference type="ARBA" id="ARBA00023242"/>
    </source>
</evidence>